<accession>A0A381Y7V7</accession>
<dbReference type="Pfam" id="PF14269">
    <property type="entry name" value="Arylsulfotran_2"/>
    <property type="match status" value="1"/>
</dbReference>
<protein>
    <recommendedName>
        <fullName evidence="2">ArsR family transcriptional regulator</fullName>
    </recommendedName>
</protein>
<dbReference type="InterPro" id="IPR039535">
    <property type="entry name" value="ASST-like"/>
</dbReference>
<dbReference type="PANTHER" id="PTHR35340">
    <property type="entry name" value="PQQ ENZYME REPEAT PROTEIN-RELATED"/>
    <property type="match status" value="1"/>
</dbReference>
<dbReference type="AlphaFoldDB" id="A0A381Y7V7"/>
<proteinExistence type="predicted"/>
<organism evidence="1">
    <name type="scientific">marine metagenome</name>
    <dbReference type="NCBI Taxonomy" id="408172"/>
    <lineage>
        <taxon>unclassified sequences</taxon>
        <taxon>metagenomes</taxon>
        <taxon>ecological metagenomes</taxon>
    </lineage>
</organism>
<dbReference type="EMBL" id="UINC01017473">
    <property type="protein sequence ID" value="SVA72487.1"/>
    <property type="molecule type" value="Genomic_DNA"/>
</dbReference>
<gene>
    <name evidence="1" type="ORF">METZ01_LOCUS125341</name>
</gene>
<dbReference type="InterPro" id="IPR011047">
    <property type="entry name" value="Quinoprotein_ADH-like_sf"/>
</dbReference>
<evidence type="ECO:0008006" key="2">
    <source>
        <dbReference type="Google" id="ProtNLM"/>
    </source>
</evidence>
<name>A0A381Y7V7_9ZZZZ</name>
<dbReference type="InterPro" id="IPR053143">
    <property type="entry name" value="Arylsulfate_ST"/>
</dbReference>
<reference evidence="1" key="1">
    <citation type="submission" date="2018-05" db="EMBL/GenBank/DDBJ databases">
        <authorList>
            <person name="Lanie J.A."/>
            <person name="Ng W.-L."/>
            <person name="Kazmierczak K.M."/>
            <person name="Andrzejewski T.M."/>
            <person name="Davidsen T.M."/>
            <person name="Wayne K.J."/>
            <person name="Tettelin H."/>
            <person name="Glass J.I."/>
            <person name="Rusch D."/>
            <person name="Podicherti R."/>
            <person name="Tsui H.-C.T."/>
            <person name="Winkler M.E."/>
        </authorList>
    </citation>
    <scope>NUCLEOTIDE SEQUENCE</scope>
</reference>
<dbReference type="PANTHER" id="PTHR35340:SF5">
    <property type="entry name" value="ASST-DOMAIN-CONTAINING PROTEIN"/>
    <property type="match status" value="1"/>
</dbReference>
<sequence length="440" mass="49909">MASNFKKEPAMIGKNIYVCTSVGLFVVLASTYLATAYPTIFPTGTTIYKPGEAYSSYILISDHSDVGNHPDAAVRAGSTVPDDVRLIDMNGNVVHSWTVPPTLNKRSRLLPNGHLLYAGPNQTIFEYDWDGNIIWTHEGIGSINDLRWLPNNNRLLIAHQAMPDEFQNQVRDVEIAPWWPPRKRGSEEHQRSADIYEVTPAGEIVWEWHAYNHLDLNKFSPATPEGDWLHVNSIAPLPENKWFDAGDRRFRPGNILVNARNLDMIYLVDKETKAVVWEVTHTYKGGMSHSHEPEMIEKGLPGAGNIILFDNGLFPRHRTHSGQTFIIELNPINQEIVWTYETEGYANLKFFSKTMGSQRRLPTGTTFIAEDNTGRLFQVTPEGEIVWEYVNRGGTTRPSTVPYDFTPQLRTLPRPDELAVTPPNNLEWHLQPDVLRDETS</sequence>
<evidence type="ECO:0000313" key="1">
    <source>
        <dbReference type="EMBL" id="SVA72487.1"/>
    </source>
</evidence>
<dbReference type="SUPFAM" id="SSF50998">
    <property type="entry name" value="Quinoprotein alcohol dehydrogenase-like"/>
    <property type="match status" value="1"/>
</dbReference>